<sequence length="393" mass="43545">MWSRSAGFVRWIRAGWAFALASALPITPTIAQELSLTIDDVLGMESFGDVSLSPDGHWLVYERRRAFDSAPRFDRGHRSVWAATDLFFLDLHRADEPMRFIHTTQEEGLVLGPWSPSGAWLLVYRVGAHRMEAGVLNVKTRTVRWTGLTPDMPLTGSGAEWRDDNRLLLTTRPVGAMPWMLERDGASQASTRRLWRDAAEGRVSSATRIDTFGGIAATTKKKPPQRLMEIDALSGEIRQVAEASILDMSAAPDGTTIALLVSGEGIPIGTGPVRAYEMKHRTRLRLLDAASGSVIAAPTQDIALHLLRWTSRSDAILVWGRADGAAWEQGGLLRVDRDGSMSRFMSDVGFRGPLGRGPGCPRWAQGGQHSRQRKRLSVHRHDDVRSLWLRDGR</sequence>
<evidence type="ECO:0000313" key="4">
    <source>
        <dbReference type="Proteomes" id="UP001363460"/>
    </source>
</evidence>
<dbReference type="RefSeq" id="WP_338575291.1">
    <property type="nucleotide sequence ID" value="NZ_CP146369.1"/>
</dbReference>
<dbReference type="EMBL" id="CP146369">
    <property type="protein sequence ID" value="WWT53503.1"/>
    <property type="molecule type" value="Genomic_DNA"/>
</dbReference>
<feature type="chain" id="PRO_5046882220" evidence="2">
    <location>
        <begin position="32"/>
        <end position="393"/>
    </location>
</feature>
<gene>
    <name evidence="3" type="ORF">V8J38_09520</name>
</gene>
<proteinExistence type="predicted"/>
<organism evidence="3 4">
    <name type="scientific">Brevundimonas olei</name>
    <dbReference type="NCBI Taxonomy" id="657642"/>
    <lineage>
        <taxon>Bacteria</taxon>
        <taxon>Pseudomonadati</taxon>
        <taxon>Pseudomonadota</taxon>
        <taxon>Alphaproteobacteria</taxon>
        <taxon>Caulobacterales</taxon>
        <taxon>Caulobacteraceae</taxon>
        <taxon>Brevundimonas</taxon>
    </lineage>
</organism>
<evidence type="ECO:0000313" key="3">
    <source>
        <dbReference type="EMBL" id="WWT53503.1"/>
    </source>
</evidence>
<dbReference type="Proteomes" id="UP001363460">
    <property type="component" value="Chromosome"/>
</dbReference>
<reference evidence="3 4" key="1">
    <citation type="submission" date="2024-02" db="EMBL/GenBank/DDBJ databases">
        <title>Distribution and functional of Brevundimonas-related endobacteria within Verticillium dahliae.</title>
        <authorList>
            <person name="Zeng H."/>
        </authorList>
    </citation>
    <scope>NUCLEOTIDE SEQUENCE [LARGE SCALE GENOMIC DNA]</scope>
    <source>
        <strain evidence="3 4">TRM 44200</strain>
    </source>
</reference>
<keyword evidence="4" id="KW-1185">Reference proteome</keyword>
<dbReference type="SUPFAM" id="SSF82171">
    <property type="entry name" value="DPP6 N-terminal domain-like"/>
    <property type="match status" value="1"/>
</dbReference>
<evidence type="ECO:0000256" key="1">
    <source>
        <dbReference type="SAM" id="MobiDB-lite"/>
    </source>
</evidence>
<feature type="region of interest" description="Disordered" evidence="1">
    <location>
        <begin position="356"/>
        <end position="376"/>
    </location>
</feature>
<feature type="signal peptide" evidence="2">
    <location>
        <begin position="1"/>
        <end position="31"/>
    </location>
</feature>
<keyword evidence="2" id="KW-0732">Signal</keyword>
<evidence type="ECO:0000256" key="2">
    <source>
        <dbReference type="SAM" id="SignalP"/>
    </source>
</evidence>
<accession>A0ABZ2I7D3</accession>
<name>A0ABZ2I7D3_9CAUL</name>
<protein>
    <submittedName>
        <fullName evidence="3">Uncharacterized protein</fullName>
    </submittedName>
</protein>